<dbReference type="Proteomes" id="UP000198397">
    <property type="component" value="Unassembled WGS sequence"/>
</dbReference>
<evidence type="ECO:0000313" key="2">
    <source>
        <dbReference type="EMBL" id="SNR31899.1"/>
    </source>
</evidence>
<feature type="transmembrane region" description="Helical" evidence="1">
    <location>
        <begin position="40"/>
        <end position="61"/>
    </location>
</feature>
<accession>A0A238VED7</accession>
<dbReference type="RefSeq" id="WP_089383689.1">
    <property type="nucleotide sequence ID" value="NZ_FZNQ01000002.1"/>
</dbReference>
<organism evidence="2 3">
    <name type="scientific">Halorubrum vacuolatum</name>
    <name type="common">Natronobacterium vacuolatum</name>
    <dbReference type="NCBI Taxonomy" id="63740"/>
    <lineage>
        <taxon>Archaea</taxon>
        <taxon>Methanobacteriati</taxon>
        <taxon>Methanobacteriota</taxon>
        <taxon>Stenosarchaea group</taxon>
        <taxon>Halobacteria</taxon>
        <taxon>Halobacteriales</taxon>
        <taxon>Haloferacaceae</taxon>
        <taxon>Halorubrum</taxon>
    </lineage>
</organism>
<evidence type="ECO:0000313" key="3">
    <source>
        <dbReference type="Proteomes" id="UP000198397"/>
    </source>
</evidence>
<dbReference type="OrthoDB" id="205096at2157"/>
<sequence length="66" mass="7288">MSSEESAEGSTAERVIEGLTRLGDRFNELQSRVRSYTPPIVRAIEVVLAVALLAGVTYWAYLFLNA</sequence>
<keyword evidence="1" id="KW-1133">Transmembrane helix</keyword>
<proteinExistence type="predicted"/>
<keyword evidence="3" id="KW-1185">Reference proteome</keyword>
<keyword evidence="1" id="KW-0812">Transmembrane</keyword>
<dbReference type="AlphaFoldDB" id="A0A238VED7"/>
<dbReference type="EMBL" id="FZNQ01000002">
    <property type="protein sequence ID" value="SNR31899.1"/>
    <property type="molecule type" value="Genomic_DNA"/>
</dbReference>
<protein>
    <submittedName>
        <fullName evidence="2">Uncharacterized protein</fullName>
    </submittedName>
</protein>
<keyword evidence="1" id="KW-0472">Membrane</keyword>
<name>A0A238VED7_HALVU</name>
<reference evidence="2 3" key="1">
    <citation type="submission" date="2017-06" db="EMBL/GenBank/DDBJ databases">
        <authorList>
            <person name="Kim H.J."/>
            <person name="Triplett B.A."/>
        </authorList>
    </citation>
    <scope>NUCLEOTIDE SEQUENCE [LARGE SCALE GENOMIC DNA]</scope>
    <source>
        <strain evidence="2 3">DSM 8800</strain>
    </source>
</reference>
<evidence type="ECO:0000256" key="1">
    <source>
        <dbReference type="SAM" id="Phobius"/>
    </source>
</evidence>
<gene>
    <name evidence="2" type="ORF">SAMN06264855_102240</name>
</gene>